<dbReference type="Proteomes" id="UP000256941">
    <property type="component" value="Unassembled WGS sequence"/>
</dbReference>
<protein>
    <submittedName>
        <fullName evidence="1">Uncharacterized protein</fullName>
    </submittedName>
</protein>
<organism evidence="1 2">
    <name type="scientific">Paracoccus versutus</name>
    <name type="common">Thiobacillus versutus</name>
    <dbReference type="NCBI Taxonomy" id="34007"/>
    <lineage>
        <taxon>Bacteria</taxon>
        <taxon>Pseudomonadati</taxon>
        <taxon>Pseudomonadota</taxon>
        <taxon>Alphaproteobacteria</taxon>
        <taxon>Rhodobacterales</taxon>
        <taxon>Paracoccaceae</taxon>
        <taxon>Paracoccus</taxon>
    </lineage>
</organism>
<reference evidence="1 2" key="1">
    <citation type="submission" date="2018-08" db="EMBL/GenBank/DDBJ databases">
        <title>Genomic Encyclopedia of Archaeal and Bacterial Type Strains, Phase II (KMG-II): from individual species to whole genera.</title>
        <authorList>
            <person name="Goeker M."/>
        </authorList>
    </citation>
    <scope>NUCLEOTIDE SEQUENCE [LARGE SCALE GENOMIC DNA]</scope>
    <source>
        <strain evidence="1 2">DSM 17099</strain>
    </source>
</reference>
<dbReference type="EMBL" id="QTUJ01000002">
    <property type="protein sequence ID" value="REF70393.1"/>
    <property type="molecule type" value="Genomic_DNA"/>
</dbReference>
<sequence>MKLALESAADASKDQVFSVCVEGQSFSVTGDVAIDKALLELLSDEDRKRFILTEIGARFLMAGRK</sequence>
<proteinExistence type="predicted"/>
<accession>A0A3D9XMU9</accession>
<gene>
    <name evidence="1" type="ORF">BDD41_3125</name>
</gene>
<evidence type="ECO:0000313" key="2">
    <source>
        <dbReference type="Proteomes" id="UP000256941"/>
    </source>
</evidence>
<dbReference type="AlphaFoldDB" id="A0A3D9XMU9"/>
<name>A0A3D9XMU9_PARVE</name>
<evidence type="ECO:0000313" key="1">
    <source>
        <dbReference type="EMBL" id="REF70393.1"/>
    </source>
</evidence>
<dbReference type="RefSeq" id="WP_147304526.1">
    <property type="nucleotide sequence ID" value="NZ_CP038197.1"/>
</dbReference>
<comment type="caution">
    <text evidence="1">The sequence shown here is derived from an EMBL/GenBank/DDBJ whole genome shotgun (WGS) entry which is preliminary data.</text>
</comment>